<accession>A0ABR1UGL6</accession>
<protein>
    <submittedName>
        <fullName evidence="2">Uncharacterized protein</fullName>
    </submittedName>
</protein>
<evidence type="ECO:0000313" key="3">
    <source>
        <dbReference type="Proteomes" id="UP001480595"/>
    </source>
</evidence>
<feature type="compositionally biased region" description="Polar residues" evidence="1">
    <location>
        <begin position="149"/>
        <end position="161"/>
    </location>
</feature>
<feature type="region of interest" description="Disordered" evidence="1">
    <location>
        <begin position="1"/>
        <end position="175"/>
    </location>
</feature>
<keyword evidence="3" id="KW-1185">Reference proteome</keyword>
<reference evidence="2 3" key="1">
    <citation type="submission" date="2023-01" db="EMBL/GenBank/DDBJ databases">
        <title>Analysis of 21 Apiospora genomes using comparative genomics revels a genus with tremendous synthesis potential of carbohydrate active enzymes and secondary metabolites.</title>
        <authorList>
            <person name="Sorensen T."/>
        </authorList>
    </citation>
    <scope>NUCLEOTIDE SEQUENCE [LARGE SCALE GENOMIC DNA]</scope>
    <source>
        <strain evidence="2 3">CBS 135458</strain>
    </source>
</reference>
<sequence length="184" mass="18943">MDSKTTQPGNSGADRNVSPASPAQSLLPHDSQQEPTPANPADTAPHQDPANSETELPKAPQDANEVPNDTVNVPQAADSAGSSHLAQQPTAQSNPIQEPPECSTGSAKDPAPSEVTKQALPEPATQQEASPEPVVDERAASSWADDETGQSSQVTQSVTTAQDEDSAPSFTDASLGFSVCATYA</sequence>
<feature type="compositionally biased region" description="Polar residues" evidence="1">
    <location>
        <begin position="80"/>
        <end position="96"/>
    </location>
</feature>
<gene>
    <name evidence="2" type="ORF">PG994_008496</name>
</gene>
<dbReference type="GeneID" id="92092968"/>
<organism evidence="2 3">
    <name type="scientific">Apiospora phragmitis</name>
    <dbReference type="NCBI Taxonomy" id="2905665"/>
    <lineage>
        <taxon>Eukaryota</taxon>
        <taxon>Fungi</taxon>
        <taxon>Dikarya</taxon>
        <taxon>Ascomycota</taxon>
        <taxon>Pezizomycotina</taxon>
        <taxon>Sordariomycetes</taxon>
        <taxon>Xylariomycetidae</taxon>
        <taxon>Amphisphaeriales</taxon>
        <taxon>Apiosporaceae</taxon>
        <taxon>Apiospora</taxon>
    </lineage>
</organism>
<name>A0ABR1UGL6_9PEZI</name>
<dbReference type="Proteomes" id="UP001480595">
    <property type="component" value="Unassembled WGS sequence"/>
</dbReference>
<dbReference type="RefSeq" id="XP_066713494.1">
    <property type="nucleotide sequence ID" value="XM_066859905.1"/>
</dbReference>
<feature type="compositionally biased region" description="Polar residues" evidence="1">
    <location>
        <begin position="1"/>
        <end position="10"/>
    </location>
</feature>
<evidence type="ECO:0000256" key="1">
    <source>
        <dbReference type="SAM" id="MobiDB-lite"/>
    </source>
</evidence>
<dbReference type="EMBL" id="JAQQWL010000009">
    <property type="protein sequence ID" value="KAK8058048.1"/>
    <property type="molecule type" value="Genomic_DNA"/>
</dbReference>
<evidence type="ECO:0000313" key="2">
    <source>
        <dbReference type="EMBL" id="KAK8058048.1"/>
    </source>
</evidence>
<comment type="caution">
    <text evidence="2">The sequence shown here is derived from an EMBL/GenBank/DDBJ whole genome shotgun (WGS) entry which is preliminary data.</text>
</comment>
<proteinExistence type="predicted"/>